<dbReference type="InterPro" id="IPR011766">
    <property type="entry name" value="TPP_enzyme_TPP-bd"/>
</dbReference>
<evidence type="ECO:0000313" key="11">
    <source>
        <dbReference type="EMBL" id="EES90492.1"/>
    </source>
</evidence>
<evidence type="ECO:0000259" key="10">
    <source>
        <dbReference type="Pfam" id="PF02776"/>
    </source>
</evidence>
<dbReference type="GO" id="GO:0016491">
    <property type="term" value="F:oxidoreductase activity"/>
    <property type="evidence" value="ECO:0007669"/>
    <property type="project" value="UniProtKB-KW"/>
</dbReference>
<keyword evidence="5 7" id="KW-0520">NAD</keyword>
<dbReference type="CDD" id="cd02003">
    <property type="entry name" value="TPP_IolD"/>
    <property type="match status" value="1"/>
</dbReference>
<dbReference type="GO" id="GO:0019310">
    <property type="term" value="P:inositol catabolic process"/>
    <property type="evidence" value="ECO:0007669"/>
    <property type="project" value="UniProtKB-UniRule"/>
</dbReference>
<dbReference type="GO" id="GO:0003984">
    <property type="term" value="F:acetolactate synthase activity"/>
    <property type="evidence" value="ECO:0007669"/>
    <property type="project" value="TreeGrafter"/>
</dbReference>
<dbReference type="Pfam" id="PF02775">
    <property type="entry name" value="TPP_enzyme_C"/>
    <property type="match status" value="1"/>
</dbReference>
<keyword evidence="6 7" id="KW-0786">Thiamine pyrophosphate</keyword>
<comment type="function">
    <text evidence="7">Involved in the cleavage of the C1-C2 bond of 3D-(3,5/4)-trihydroxycyclohexane-1,2-dione (THcHDO) to yield 5-deoxy-glucuronate (5DG).</text>
</comment>
<dbReference type="RefSeq" id="WP_003377384.1">
    <property type="nucleotide sequence ID" value="NZ_ACSJ01000009.1"/>
</dbReference>
<evidence type="ECO:0000259" key="9">
    <source>
        <dbReference type="Pfam" id="PF02775"/>
    </source>
</evidence>
<comment type="catalytic activity">
    <reaction evidence="7">
        <text>3D-3,5/4-trihydroxycyclohexane-1,2-dione + H2O = 5-deoxy-D-glucuronate + H(+)</text>
        <dbReference type="Rhea" id="RHEA:25836"/>
        <dbReference type="ChEBI" id="CHEBI:15377"/>
        <dbReference type="ChEBI" id="CHEBI:15378"/>
        <dbReference type="ChEBI" id="CHEBI:28446"/>
        <dbReference type="ChEBI" id="CHEBI:58852"/>
        <dbReference type="EC" id="3.7.1.22"/>
    </reaction>
</comment>
<feature type="binding site" evidence="7">
    <location>
        <position position="65"/>
    </location>
    <ligand>
        <name>thiamine diphosphate</name>
        <dbReference type="ChEBI" id="CHEBI:58937"/>
    </ligand>
</feature>
<dbReference type="NCBIfam" id="TIGR04377">
    <property type="entry name" value="myo_inos_iolD"/>
    <property type="match status" value="1"/>
</dbReference>
<dbReference type="GO" id="GO:0009097">
    <property type="term" value="P:isoleucine biosynthetic process"/>
    <property type="evidence" value="ECO:0007669"/>
    <property type="project" value="TreeGrafter"/>
</dbReference>
<dbReference type="Gene3D" id="3.40.50.970">
    <property type="match status" value="2"/>
</dbReference>
<comment type="caution">
    <text evidence="11">The sequence shown here is derived from an EMBL/GenBank/DDBJ whole genome shotgun (WGS) entry which is preliminary data.</text>
</comment>
<protein>
    <recommendedName>
        <fullName evidence="7">3D-(3,5/4)-trihydroxycyclohexane-1,2-dione hydrolase</fullName>
        <shortName evidence="7">THcHDO hydrolase</shortName>
        <ecNumber evidence="7">3.7.1.22</ecNumber>
    </recommendedName>
</protein>
<feature type="domain" description="Thiamine pyrophosphate enzyme central" evidence="8">
    <location>
        <begin position="219"/>
        <end position="354"/>
    </location>
</feature>
<keyword evidence="3 7" id="KW-0378">Hydrolase</keyword>
<dbReference type="InterPro" id="IPR030817">
    <property type="entry name" value="Myo_inos_IolD"/>
</dbReference>
<dbReference type="PANTHER" id="PTHR18968:SF9">
    <property type="entry name" value="3D-(3,5_4)-TRIHYDROXYCYCLOHEXANE-1,2-DIONE HYDROLASE"/>
    <property type="match status" value="1"/>
</dbReference>
<keyword evidence="4 7" id="KW-0460">Magnesium</keyword>
<dbReference type="GO" id="GO:0050660">
    <property type="term" value="F:flavin adenine dinucleotide binding"/>
    <property type="evidence" value="ECO:0007669"/>
    <property type="project" value="TreeGrafter"/>
</dbReference>
<evidence type="ECO:0000256" key="6">
    <source>
        <dbReference type="ARBA" id="ARBA00023052"/>
    </source>
</evidence>
<organism evidence="11 12">
    <name type="scientific">Clostridium botulinum D str. 1873</name>
    <dbReference type="NCBI Taxonomy" id="592027"/>
    <lineage>
        <taxon>Bacteria</taxon>
        <taxon>Bacillati</taxon>
        <taxon>Bacillota</taxon>
        <taxon>Clostridia</taxon>
        <taxon>Eubacteriales</taxon>
        <taxon>Clostridiaceae</taxon>
        <taxon>Clostridium</taxon>
    </lineage>
</organism>
<dbReference type="InterPro" id="IPR000399">
    <property type="entry name" value="TPP-bd_CS"/>
</dbReference>
<gene>
    <name evidence="7" type="primary">iolD</name>
    <name evidence="11" type="ORF">CLG_B0060</name>
</gene>
<dbReference type="AlphaFoldDB" id="A0A9P2G5S3"/>
<dbReference type="EMBL" id="ACSJ01000009">
    <property type="protein sequence ID" value="EES90492.1"/>
    <property type="molecule type" value="Genomic_DNA"/>
</dbReference>
<dbReference type="PANTHER" id="PTHR18968">
    <property type="entry name" value="THIAMINE PYROPHOSPHATE ENZYMES"/>
    <property type="match status" value="1"/>
</dbReference>
<evidence type="ECO:0000256" key="7">
    <source>
        <dbReference type="HAMAP-Rule" id="MF_01669"/>
    </source>
</evidence>
<dbReference type="EC" id="3.7.1.22" evidence="7"/>
<comment type="cofactor">
    <cofactor evidence="7">
        <name>Mg(2+)</name>
        <dbReference type="ChEBI" id="CHEBI:18420"/>
    </cofactor>
    <text evidence="7">Binds 1 Mg(2+) ion per subunit.</text>
</comment>
<dbReference type="SUPFAM" id="SSF52518">
    <property type="entry name" value="Thiamin diphosphate-binding fold (THDP-binding)"/>
    <property type="match status" value="2"/>
</dbReference>
<dbReference type="GO" id="GO:0102481">
    <property type="term" value="F:3D-(3,5/4)-trihydroxycyclohexane-1,2-dione hydrolase activity"/>
    <property type="evidence" value="ECO:0007669"/>
    <property type="project" value="UniProtKB-EC"/>
</dbReference>
<dbReference type="InterPro" id="IPR023757">
    <property type="entry name" value="THcHDO_hydrolase_firmi"/>
</dbReference>
<evidence type="ECO:0000256" key="3">
    <source>
        <dbReference type="ARBA" id="ARBA00022801"/>
    </source>
</evidence>
<keyword evidence="2 7" id="KW-0479">Metal-binding</keyword>
<accession>A0A9P2G5S3</accession>
<dbReference type="InterPro" id="IPR045229">
    <property type="entry name" value="TPP_enz"/>
</dbReference>
<dbReference type="InterPro" id="IPR029035">
    <property type="entry name" value="DHS-like_NAD/FAD-binding_dom"/>
</dbReference>
<keyword evidence="11" id="KW-0560">Oxidoreductase</keyword>
<dbReference type="HAMAP" id="MF_01669">
    <property type="entry name" value="IolD"/>
    <property type="match status" value="1"/>
</dbReference>
<dbReference type="PROSITE" id="PS00187">
    <property type="entry name" value="TPP_ENZYMES"/>
    <property type="match status" value="1"/>
</dbReference>
<dbReference type="Gene3D" id="3.40.50.1220">
    <property type="entry name" value="TPP-binding domain"/>
    <property type="match status" value="1"/>
</dbReference>
<reference evidence="11 12" key="1">
    <citation type="submission" date="2009-10" db="EMBL/GenBank/DDBJ databases">
        <authorList>
            <person name="Shrivastava S."/>
            <person name="Brinkac L.B."/>
            <person name="Brown J.L."/>
            <person name="Bruce D.B."/>
            <person name="Detter C."/>
            <person name="Green L.D."/>
            <person name="Munk C.A."/>
            <person name="Rogers Y.C."/>
            <person name="Tapia R."/>
            <person name="Saunders E.S."/>
            <person name="Sims D.R."/>
            <person name="Smith L.A."/>
            <person name="Smith T.J."/>
            <person name="Sutton G."/>
            <person name="Brettin T."/>
        </authorList>
    </citation>
    <scope>NUCLEOTIDE SEQUENCE [LARGE SCALE GENOMIC DNA]</scope>
    <source>
        <strain evidence="12">D str. 1873</strain>
    </source>
</reference>
<dbReference type="GO" id="GO:0009099">
    <property type="term" value="P:L-valine biosynthetic process"/>
    <property type="evidence" value="ECO:0007669"/>
    <property type="project" value="TreeGrafter"/>
</dbReference>
<feature type="domain" description="Thiamine pyrophosphate enzyme N-terminal TPP-binding" evidence="10">
    <location>
        <begin position="32"/>
        <end position="132"/>
    </location>
</feature>
<comment type="pathway">
    <text evidence="7">Polyol metabolism; myo-inositol degradation into acetyl-CoA; acetyl-CoA from myo-inositol: step 3/7.</text>
</comment>
<dbReference type="InterPro" id="IPR029061">
    <property type="entry name" value="THDP-binding"/>
</dbReference>
<dbReference type="Pfam" id="PF02776">
    <property type="entry name" value="TPP_enzyme_N"/>
    <property type="match status" value="1"/>
</dbReference>
<dbReference type="CDD" id="cd07035">
    <property type="entry name" value="TPP_PYR_POX_like"/>
    <property type="match status" value="1"/>
</dbReference>
<feature type="region of interest" description="Thiamine pyrophosphate binding" evidence="7">
    <location>
        <begin position="443"/>
        <end position="523"/>
    </location>
</feature>
<dbReference type="Proteomes" id="UP000006160">
    <property type="component" value="Unassembled WGS sequence"/>
</dbReference>
<name>A0A9P2G5S3_CLOBO</name>
<dbReference type="GO" id="GO:0000287">
    <property type="term" value="F:magnesium ion binding"/>
    <property type="evidence" value="ECO:0007669"/>
    <property type="project" value="UniProtKB-UniRule"/>
</dbReference>
<evidence type="ECO:0000256" key="5">
    <source>
        <dbReference type="ARBA" id="ARBA00023027"/>
    </source>
</evidence>
<evidence type="ECO:0000256" key="4">
    <source>
        <dbReference type="ARBA" id="ARBA00022842"/>
    </source>
</evidence>
<feature type="domain" description="Thiamine pyrophosphate enzyme TPP-binding" evidence="9">
    <location>
        <begin position="441"/>
        <end position="600"/>
    </location>
</feature>
<evidence type="ECO:0000256" key="1">
    <source>
        <dbReference type="ARBA" id="ARBA00007812"/>
    </source>
</evidence>
<proteinExistence type="inferred from homology"/>
<dbReference type="Pfam" id="PF00205">
    <property type="entry name" value="TPP_enzyme_M"/>
    <property type="match status" value="1"/>
</dbReference>
<evidence type="ECO:0000256" key="2">
    <source>
        <dbReference type="ARBA" id="ARBA00022723"/>
    </source>
</evidence>
<comment type="cofactor">
    <cofactor evidence="7">
        <name>thiamine diphosphate</name>
        <dbReference type="ChEBI" id="CHEBI:58937"/>
    </cofactor>
    <text evidence="7">Binds 1 thiamine pyrophosphate per subunit.</text>
</comment>
<dbReference type="InterPro" id="IPR012000">
    <property type="entry name" value="Thiamin_PyroP_enz_cen_dom"/>
</dbReference>
<dbReference type="GO" id="GO:0005948">
    <property type="term" value="C:acetolactate synthase complex"/>
    <property type="evidence" value="ECO:0007669"/>
    <property type="project" value="TreeGrafter"/>
</dbReference>
<dbReference type="InterPro" id="IPR012001">
    <property type="entry name" value="Thiamin_PyroP_enz_TPP-bd_dom"/>
</dbReference>
<dbReference type="SUPFAM" id="SSF52467">
    <property type="entry name" value="DHS-like NAD/FAD-binding domain"/>
    <property type="match status" value="1"/>
</dbReference>
<sequence>MKTLRLTVAQALVKFLNQQYIEFDGEQHKFIKGIFTIFGHGNVVGLGQALEQDPGDLEVHQGRNEQGMAHVATAFAKQMHRKQIYACTSSVGPGAANMVTAAATATANNIPVLILPGDTFATRQPDPVLQQVEQTYNLSITTNDAFKAVSKYWDRVVRPEQLMPAMINAMRVLTDEANTGAVTIALPQDVQGEAYDFPEYFFRKRIHRIERRLPTKESIKDAVELIKSKKKPIMVCGGGVRYSEAAEALKKFAETFNIPFGETQAGKSAIEWDYEYNLGGIGTTGNLAANVIAKDADLVIGIGTRFTDFTTASKSLFQNEDVDFLTINVSEFHAYKLDAQARVIADAKVALDAIREELSKANYKSAYTTEIKDAKDAWIKELDRLFNVKYTGEGFVPEIAGELDDVLPEFHKQMGSCLTQTQVLGELNKLIDDDSIVLGAAGSLPGDLQRVWCPKKPNTYHMEYGYSCMGYEVAGALGAKLAAPDKEVYALVGDGSFMMLHSELVTSIQDRKKINIVLLDNAAFGCINNLQMGNGMGSFGTEFRFRNEETGKLDGELVPINFAKVAEGYGVKTYSVKTVEELRNAIEDSKKQTVSTLIDIKVLPKTMTHGYESWWHVGVAEVSNKPSIQKAYKEKEEVLKRARRY</sequence>
<feature type="binding site" evidence="7">
    <location>
        <position position="521"/>
    </location>
    <ligand>
        <name>Mg(2+)</name>
        <dbReference type="ChEBI" id="CHEBI:18420"/>
    </ligand>
</feature>
<dbReference type="GO" id="GO:0030976">
    <property type="term" value="F:thiamine pyrophosphate binding"/>
    <property type="evidence" value="ECO:0007669"/>
    <property type="project" value="UniProtKB-UniRule"/>
</dbReference>
<comment type="similarity">
    <text evidence="1 7">Belongs to the TPP enzyme family.</text>
</comment>
<feature type="binding site" evidence="7">
    <location>
        <position position="494"/>
    </location>
    <ligand>
        <name>Mg(2+)</name>
        <dbReference type="ChEBI" id="CHEBI:18420"/>
    </ligand>
</feature>
<evidence type="ECO:0000259" key="8">
    <source>
        <dbReference type="Pfam" id="PF00205"/>
    </source>
</evidence>
<evidence type="ECO:0000313" key="12">
    <source>
        <dbReference type="Proteomes" id="UP000006160"/>
    </source>
</evidence>